<dbReference type="RefSeq" id="WP_209600044.1">
    <property type="nucleotide sequence ID" value="NZ_JAGILA010000001.1"/>
</dbReference>
<dbReference type="Pfam" id="PF00202">
    <property type="entry name" value="Aminotran_3"/>
    <property type="match status" value="1"/>
</dbReference>
<evidence type="ECO:0000256" key="2">
    <source>
        <dbReference type="ARBA" id="ARBA00022576"/>
    </source>
</evidence>
<evidence type="ECO:0000313" key="6">
    <source>
        <dbReference type="EMBL" id="MBP2233750.1"/>
    </source>
</evidence>
<gene>
    <name evidence="6" type="ORF">J2Z31_000240</name>
</gene>
<dbReference type="GO" id="GO:0016223">
    <property type="term" value="F:beta-alanine:pyruvate transaminase activity"/>
    <property type="evidence" value="ECO:0007669"/>
    <property type="project" value="UniProtKB-EC"/>
</dbReference>
<dbReference type="PIRSF" id="PIRSF000521">
    <property type="entry name" value="Transaminase_4ab_Lys_Orn"/>
    <property type="match status" value="1"/>
</dbReference>
<dbReference type="EC" id="2.6.1.18" evidence="6"/>
<reference evidence="6 7" key="1">
    <citation type="submission" date="2021-03" db="EMBL/GenBank/DDBJ databases">
        <title>Genomic Encyclopedia of Type Strains, Phase IV (KMG-IV): sequencing the most valuable type-strain genomes for metagenomic binning, comparative biology and taxonomic classification.</title>
        <authorList>
            <person name="Goeker M."/>
        </authorList>
    </citation>
    <scope>NUCLEOTIDE SEQUENCE [LARGE SCALE GENOMIC DNA]</scope>
    <source>
        <strain evidence="6 7">DSM 13372</strain>
    </source>
</reference>
<keyword evidence="2 6" id="KW-0032">Aminotransferase</keyword>
<dbReference type="PANTHER" id="PTHR42684:SF1">
    <property type="entry name" value="BETA-ALANINE--PYRUVATE AMINOTRANSFERASE"/>
    <property type="match status" value="1"/>
</dbReference>
<dbReference type="InterPro" id="IPR015424">
    <property type="entry name" value="PyrdxlP-dep_Trfase"/>
</dbReference>
<dbReference type="Gene3D" id="3.40.640.10">
    <property type="entry name" value="Type I PLP-dependent aspartate aminotransferase-like (Major domain)"/>
    <property type="match status" value="1"/>
</dbReference>
<protein>
    <submittedName>
        <fullName evidence="6">Beta-alanine--pyruvate transaminase</fullName>
        <ecNumber evidence="6">2.6.1.18</ecNumber>
    </submittedName>
</protein>
<dbReference type="Gene3D" id="3.90.1150.10">
    <property type="entry name" value="Aspartate Aminotransferase, domain 1"/>
    <property type="match status" value="1"/>
</dbReference>
<accession>A0ABS4QSW0</accession>
<dbReference type="SUPFAM" id="SSF53383">
    <property type="entry name" value="PLP-dependent transferases"/>
    <property type="match status" value="1"/>
</dbReference>
<evidence type="ECO:0000256" key="5">
    <source>
        <dbReference type="RuleBase" id="RU003560"/>
    </source>
</evidence>
<keyword evidence="4 5" id="KW-0663">Pyridoxal phosphate</keyword>
<name>A0ABS4QSW0_9HYPH</name>
<dbReference type="EMBL" id="JAGILA010000001">
    <property type="protein sequence ID" value="MBP2233750.1"/>
    <property type="molecule type" value="Genomic_DNA"/>
</dbReference>
<evidence type="ECO:0000256" key="1">
    <source>
        <dbReference type="ARBA" id="ARBA00001933"/>
    </source>
</evidence>
<keyword evidence="3 6" id="KW-0808">Transferase</keyword>
<dbReference type="InterPro" id="IPR015422">
    <property type="entry name" value="PyrdxlP-dep_Trfase_small"/>
</dbReference>
<dbReference type="InterPro" id="IPR049704">
    <property type="entry name" value="Aminotrans_3_PPA_site"/>
</dbReference>
<keyword evidence="7" id="KW-1185">Reference proteome</keyword>
<evidence type="ECO:0000256" key="3">
    <source>
        <dbReference type="ARBA" id="ARBA00022679"/>
    </source>
</evidence>
<comment type="caution">
    <text evidence="6">The sequence shown here is derived from an EMBL/GenBank/DDBJ whole genome shotgun (WGS) entry which is preliminary data.</text>
</comment>
<comment type="cofactor">
    <cofactor evidence="1">
        <name>pyridoxal 5'-phosphate</name>
        <dbReference type="ChEBI" id="CHEBI:597326"/>
    </cofactor>
</comment>
<dbReference type="PANTHER" id="PTHR42684">
    <property type="entry name" value="ADENOSYLMETHIONINE-8-AMINO-7-OXONONANOATE AMINOTRANSFERASE"/>
    <property type="match status" value="1"/>
</dbReference>
<organism evidence="6 7">
    <name type="scientific">Sinorhizobium kostiense</name>
    <dbReference type="NCBI Taxonomy" id="76747"/>
    <lineage>
        <taxon>Bacteria</taxon>
        <taxon>Pseudomonadati</taxon>
        <taxon>Pseudomonadota</taxon>
        <taxon>Alphaproteobacteria</taxon>
        <taxon>Hyphomicrobiales</taxon>
        <taxon>Rhizobiaceae</taxon>
        <taxon>Sinorhizobium/Ensifer group</taxon>
        <taxon>Sinorhizobium</taxon>
    </lineage>
</organism>
<dbReference type="InterPro" id="IPR015421">
    <property type="entry name" value="PyrdxlP-dep_Trfase_major"/>
</dbReference>
<comment type="similarity">
    <text evidence="5">Belongs to the class-III pyridoxal-phosphate-dependent aminotransferase family.</text>
</comment>
<evidence type="ECO:0000256" key="4">
    <source>
        <dbReference type="ARBA" id="ARBA00022898"/>
    </source>
</evidence>
<proteinExistence type="inferred from homology"/>
<sequence length="442" mass="48201">MSNRLNTTPNDLSAFWMPFTANRQFKKEPRLFVGAKDMYYTTHDGRTVLDGTAGLWCVNAGHCRPKITEAIREQAGELDYAPAFQLGHPKAFELANRLVDIAPEGLNHVLYTNSGSESVDTALKVALAYHRAKGDGSRFRLIGRERGYHGVNFGGISVGGIVANRKMFGTLLTGVDHLPHTHLPGKNAFTRGEPEHGADLAGELERIIALHDASTIAAVIVEPVAGSTGVLIPPKGYLQKLREICTKHGILLIFDEVITGYGRLGTPFAAQYFDVKPDIITTAKGLTNGVIPMGAVFVTSEIHDAFMTGPEHLIEFFHGYTYSGNPIASAAALGTLDTYKEEGLLTRAAELAPYWEEQLHSLKDCPYVIDIRNIGLIGAIELQPIAGEPTKRAFSAFLKAYEKGLLIRTTGDIIALSPPLIIAKQEIDELFDKLRGVLKDNI</sequence>
<dbReference type="InterPro" id="IPR005814">
    <property type="entry name" value="Aminotrans_3"/>
</dbReference>
<dbReference type="Proteomes" id="UP000730739">
    <property type="component" value="Unassembled WGS sequence"/>
</dbReference>
<dbReference type="PROSITE" id="PS00600">
    <property type="entry name" value="AA_TRANSFER_CLASS_3"/>
    <property type="match status" value="1"/>
</dbReference>
<dbReference type="CDD" id="cd00610">
    <property type="entry name" value="OAT_like"/>
    <property type="match status" value="1"/>
</dbReference>
<evidence type="ECO:0000313" key="7">
    <source>
        <dbReference type="Proteomes" id="UP000730739"/>
    </source>
</evidence>